<dbReference type="SUPFAM" id="SSF46689">
    <property type="entry name" value="Homeodomain-like"/>
    <property type="match status" value="1"/>
</dbReference>
<keyword evidence="3" id="KW-0804">Transcription</keyword>
<feature type="transmembrane region" description="Helical" evidence="4">
    <location>
        <begin position="12"/>
        <end position="33"/>
    </location>
</feature>
<gene>
    <name evidence="6" type="ORF">PhaeoP36_02553</name>
</gene>
<sequence>MNEIWSIIDVSLRGGTVAILLACAIIFSIRLMLSRKSVSVAAFCVGLCCYLFVSSPHVPVPVGYTAVILIGLAGLVPVLGYWASHELFVDEVSFARWQIAVALVVIVGAWLPSAVPFADLARGIAVIILFSHLAIVVAASGTHDLVEERRRFRKWFLLMMAAAVIVITGLEVTGKDDDLPNWVFAIHAAAFVCLAMAFLVWAVRPVSEVWPSKPDASNQTAHKSPGDEILAGRARAAMEAGLWREEGLTIAQLCAHLETQEHRLRRAINKELGFRNFPSFVNSYRIEQAKHILTDPMRSDYPIQSVAYDVGFSSIGPFNRAFRSLQGMSPTEFRKRSLIDSVSSK</sequence>
<keyword evidence="4" id="KW-1133">Transmembrane helix</keyword>
<evidence type="ECO:0000259" key="5">
    <source>
        <dbReference type="PROSITE" id="PS01124"/>
    </source>
</evidence>
<reference evidence="6 7" key="1">
    <citation type="journal article" date="2017" name="Front. Microbiol.">
        <title>Phaeobacter piscinae sp. nov., a species of the Roseobacter group and potential aquaculture probiont.</title>
        <authorList>
            <person name="Sonnenschein E.C."/>
            <person name="Phippen C.B.W."/>
            <person name="Nielsen K.F."/>
            <person name="Mateiu R.V."/>
            <person name="Melchiorsen J."/>
            <person name="Gram L."/>
            <person name="Overmann J."/>
            <person name="Freese H.M."/>
        </authorList>
    </citation>
    <scope>NUCLEOTIDE SEQUENCE [LARGE SCALE GENOMIC DNA]</scope>
    <source>
        <strain evidence="6 7">P36</strain>
    </source>
</reference>
<reference evidence="6 7" key="2">
    <citation type="journal article" date="2017" name="Genome Biol. Evol.">
        <title>Trajectories and Drivers of Genome Evolution in Surface-Associated Marine Phaeobacter.</title>
        <authorList>
            <person name="Freese H.M."/>
            <person name="Sikorski J."/>
            <person name="Bunk B."/>
            <person name="Scheuner C."/>
            <person name="Meier-Kolthoff J.P."/>
            <person name="Sproer C."/>
            <person name="Gram L."/>
            <person name="Overmann J."/>
        </authorList>
    </citation>
    <scope>NUCLEOTIDE SEQUENCE [LARGE SCALE GENOMIC DNA]</scope>
    <source>
        <strain evidence="6 7">P36</strain>
    </source>
</reference>
<dbReference type="SMART" id="SM00342">
    <property type="entry name" value="HTH_ARAC"/>
    <property type="match status" value="1"/>
</dbReference>
<dbReference type="InterPro" id="IPR018062">
    <property type="entry name" value="HTH_AraC-typ_CS"/>
</dbReference>
<evidence type="ECO:0000256" key="1">
    <source>
        <dbReference type="ARBA" id="ARBA00023015"/>
    </source>
</evidence>
<accession>A0ABN5DGT0</accession>
<name>A0ABN5DGT0_9RHOB</name>
<keyword evidence="4" id="KW-0472">Membrane</keyword>
<dbReference type="PROSITE" id="PS00041">
    <property type="entry name" value="HTH_ARAC_FAMILY_1"/>
    <property type="match status" value="1"/>
</dbReference>
<proteinExistence type="predicted"/>
<reference evidence="6 7" key="3">
    <citation type="journal article" date="2017" name="Int. J. Syst. Evol. Microbiol.">
        <title>Adaptation of Surface-Associated Bacteria to the Open Ocean: A Genomically Distinct Subpopulation of Phaeobacter gallaeciensis Colonizes Pacific Mesozooplankton.</title>
        <authorList>
            <person name="Freese H.M."/>
            <person name="Methner A."/>
            <person name="Overmann J."/>
        </authorList>
    </citation>
    <scope>NUCLEOTIDE SEQUENCE [LARGE SCALE GENOMIC DNA]</scope>
    <source>
        <strain evidence="6 7">P36</strain>
    </source>
</reference>
<evidence type="ECO:0000313" key="6">
    <source>
        <dbReference type="EMBL" id="ATG36665.1"/>
    </source>
</evidence>
<feature type="domain" description="HTH araC/xylS-type" evidence="5">
    <location>
        <begin position="232"/>
        <end position="336"/>
    </location>
</feature>
<feature type="transmembrane region" description="Helical" evidence="4">
    <location>
        <begin position="40"/>
        <end position="58"/>
    </location>
</feature>
<dbReference type="PROSITE" id="PS01124">
    <property type="entry name" value="HTH_ARAC_FAMILY_2"/>
    <property type="match status" value="1"/>
</dbReference>
<dbReference type="RefSeq" id="WP_158524469.1">
    <property type="nucleotide sequence ID" value="NZ_CP010643.1"/>
</dbReference>
<reference evidence="6 7" key="4">
    <citation type="journal article" date="2018" name="Environ. Microbiol. Rep.">
        <title>Phylogenetic distribution of roseobacticides in the Roseobacter group and their effect on microalgae.</title>
        <authorList>
            <person name="Sonnenschein E.C."/>
            <person name="Phippen C.B."/>
            <person name="Bentzon-Tilia M."/>
            <person name="Rasmussen S.A."/>
            <person name="Nielsen K.F."/>
            <person name="Gram L."/>
        </authorList>
    </citation>
    <scope>NUCLEOTIDE SEQUENCE [LARGE SCALE GENOMIC DNA]</scope>
    <source>
        <strain evidence="6 7">P36</strain>
    </source>
</reference>
<feature type="transmembrane region" description="Helical" evidence="4">
    <location>
        <begin position="120"/>
        <end position="140"/>
    </location>
</feature>
<dbReference type="PRINTS" id="PR00032">
    <property type="entry name" value="HTHARAC"/>
</dbReference>
<dbReference type="Proteomes" id="UP000218891">
    <property type="component" value="Chromosome"/>
</dbReference>
<keyword evidence="2" id="KW-0238">DNA-binding</keyword>
<dbReference type="InterPro" id="IPR020449">
    <property type="entry name" value="Tscrpt_reg_AraC-type_HTH"/>
</dbReference>
<dbReference type="EMBL" id="CP010643">
    <property type="protein sequence ID" value="ATG36665.1"/>
    <property type="molecule type" value="Genomic_DNA"/>
</dbReference>
<feature type="transmembrane region" description="Helical" evidence="4">
    <location>
        <begin position="94"/>
        <end position="114"/>
    </location>
</feature>
<dbReference type="PANTHER" id="PTHR43280">
    <property type="entry name" value="ARAC-FAMILY TRANSCRIPTIONAL REGULATOR"/>
    <property type="match status" value="1"/>
</dbReference>
<dbReference type="Pfam" id="PF12833">
    <property type="entry name" value="HTH_18"/>
    <property type="match status" value="1"/>
</dbReference>
<evidence type="ECO:0000256" key="4">
    <source>
        <dbReference type="SAM" id="Phobius"/>
    </source>
</evidence>
<keyword evidence="7" id="KW-1185">Reference proteome</keyword>
<dbReference type="InterPro" id="IPR009057">
    <property type="entry name" value="Homeodomain-like_sf"/>
</dbReference>
<keyword evidence="1" id="KW-0805">Transcription regulation</keyword>
<dbReference type="InterPro" id="IPR018060">
    <property type="entry name" value="HTH_AraC"/>
</dbReference>
<protein>
    <submittedName>
        <fullName evidence="6">Transcriptional regulator, AraC family</fullName>
    </submittedName>
</protein>
<evidence type="ECO:0000256" key="2">
    <source>
        <dbReference type="ARBA" id="ARBA00023125"/>
    </source>
</evidence>
<evidence type="ECO:0000313" key="7">
    <source>
        <dbReference type="Proteomes" id="UP000218891"/>
    </source>
</evidence>
<organism evidence="6 7">
    <name type="scientific">Phaeobacter piscinae</name>
    <dbReference type="NCBI Taxonomy" id="1580596"/>
    <lineage>
        <taxon>Bacteria</taxon>
        <taxon>Pseudomonadati</taxon>
        <taxon>Pseudomonadota</taxon>
        <taxon>Alphaproteobacteria</taxon>
        <taxon>Rhodobacterales</taxon>
        <taxon>Roseobacteraceae</taxon>
        <taxon>Phaeobacter</taxon>
    </lineage>
</organism>
<evidence type="ECO:0000256" key="3">
    <source>
        <dbReference type="ARBA" id="ARBA00023163"/>
    </source>
</evidence>
<dbReference type="Gene3D" id="1.10.10.60">
    <property type="entry name" value="Homeodomain-like"/>
    <property type="match status" value="1"/>
</dbReference>
<dbReference type="PANTHER" id="PTHR43280:SF29">
    <property type="entry name" value="ARAC-FAMILY TRANSCRIPTIONAL REGULATOR"/>
    <property type="match status" value="1"/>
</dbReference>
<feature type="transmembrane region" description="Helical" evidence="4">
    <location>
        <begin position="64"/>
        <end position="82"/>
    </location>
</feature>
<feature type="transmembrane region" description="Helical" evidence="4">
    <location>
        <begin position="152"/>
        <end position="170"/>
    </location>
</feature>
<keyword evidence="4" id="KW-0812">Transmembrane</keyword>
<feature type="transmembrane region" description="Helical" evidence="4">
    <location>
        <begin position="182"/>
        <end position="203"/>
    </location>
</feature>